<reference evidence="1" key="1">
    <citation type="submission" date="2020-09" db="EMBL/GenBank/DDBJ databases">
        <title>Genome-Enabled Discovery of Anthraquinone Biosynthesis in Senna tora.</title>
        <authorList>
            <person name="Kang S.-H."/>
            <person name="Pandey R.P."/>
            <person name="Lee C.-M."/>
            <person name="Sim J.-S."/>
            <person name="Jeong J.-T."/>
            <person name="Choi B.-S."/>
            <person name="Jung M."/>
            <person name="Ginzburg D."/>
            <person name="Zhao K."/>
            <person name="Won S.Y."/>
            <person name="Oh T.-J."/>
            <person name="Yu Y."/>
            <person name="Kim N.-H."/>
            <person name="Lee O.R."/>
            <person name="Lee T.-H."/>
            <person name="Bashyal P."/>
            <person name="Kim T.-S."/>
            <person name="Lee W.-H."/>
            <person name="Kawkins C."/>
            <person name="Kim C.-K."/>
            <person name="Kim J.S."/>
            <person name="Ahn B.O."/>
            <person name="Rhee S.Y."/>
            <person name="Sohng J.K."/>
        </authorList>
    </citation>
    <scope>NUCLEOTIDE SEQUENCE</scope>
    <source>
        <tissue evidence="1">Leaf</tissue>
    </source>
</reference>
<evidence type="ECO:0000313" key="1">
    <source>
        <dbReference type="EMBL" id="KAF7817785.1"/>
    </source>
</evidence>
<protein>
    <submittedName>
        <fullName evidence="1">Uncharacterized protein</fullName>
    </submittedName>
</protein>
<name>A0A834T9Q4_9FABA</name>
<gene>
    <name evidence="1" type="ORF">G2W53_023240</name>
</gene>
<dbReference type="Proteomes" id="UP000634136">
    <property type="component" value="Unassembled WGS sequence"/>
</dbReference>
<keyword evidence="2" id="KW-1185">Reference proteome</keyword>
<comment type="caution">
    <text evidence="1">The sequence shown here is derived from an EMBL/GenBank/DDBJ whole genome shotgun (WGS) entry which is preliminary data.</text>
</comment>
<organism evidence="1 2">
    <name type="scientific">Senna tora</name>
    <dbReference type="NCBI Taxonomy" id="362788"/>
    <lineage>
        <taxon>Eukaryota</taxon>
        <taxon>Viridiplantae</taxon>
        <taxon>Streptophyta</taxon>
        <taxon>Embryophyta</taxon>
        <taxon>Tracheophyta</taxon>
        <taxon>Spermatophyta</taxon>
        <taxon>Magnoliopsida</taxon>
        <taxon>eudicotyledons</taxon>
        <taxon>Gunneridae</taxon>
        <taxon>Pentapetalae</taxon>
        <taxon>rosids</taxon>
        <taxon>fabids</taxon>
        <taxon>Fabales</taxon>
        <taxon>Fabaceae</taxon>
        <taxon>Caesalpinioideae</taxon>
        <taxon>Cassia clade</taxon>
        <taxon>Senna</taxon>
    </lineage>
</organism>
<proteinExistence type="predicted"/>
<dbReference type="EMBL" id="JAAIUW010000008">
    <property type="protein sequence ID" value="KAF7817785.1"/>
    <property type="molecule type" value="Genomic_DNA"/>
</dbReference>
<sequence length="31" mass="3673">MGIKQDEHTLGKTYIRERVCDFVSESIFQLE</sequence>
<accession>A0A834T9Q4</accession>
<dbReference type="AlphaFoldDB" id="A0A834T9Q4"/>
<evidence type="ECO:0000313" key="2">
    <source>
        <dbReference type="Proteomes" id="UP000634136"/>
    </source>
</evidence>